<sequence>MVEELASSIANLIRSVFRGTATTLFAWTFKNVRKLIRNNSTLIGQVFAEQAQRAVQAWGTSGAKPWSY</sequence>
<reference evidence="1" key="1">
    <citation type="submission" date="2019-10" db="EMBL/GenBank/DDBJ databases">
        <title>Draft genome sequece of Microseira wollei NIES-4236.</title>
        <authorList>
            <person name="Yamaguchi H."/>
            <person name="Suzuki S."/>
            <person name="Kawachi M."/>
        </authorList>
    </citation>
    <scope>NUCLEOTIDE SEQUENCE</scope>
    <source>
        <strain evidence="1">NIES-4236</strain>
    </source>
</reference>
<comment type="caution">
    <text evidence="1">The sequence shown here is derived from an EMBL/GenBank/DDBJ whole genome shotgun (WGS) entry which is preliminary data.</text>
</comment>
<protein>
    <recommendedName>
        <fullName evidence="3">Transposase</fullName>
    </recommendedName>
</protein>
<evidence type="ECO:0008006" key="3">
    <source>
        <dbReference type="Google" id="ProtNLM"/>
    </source>
</evidence>
<name>A0AAV3XKY8_9CYAN</name>
<organism evidence="1 2">
    <name type="scientific">Microseira wollei NIES-4236</name>
    <dbReference type="NCBI Taxonomy" id="2530354"/>
    <lineage>
        <taxon>Bacteria</taxon>
        <taxon>Bacillati</taxon>
        <taxon>Cyanobacteriota</taxon>
        <taxon>Cyanophyceae</taxon>
        <taxon>Oscillatoriophycideae</taxon>
        <taxon>Aerosakkonematales</taxon>
        <taxon>Aerosakkonemataceae</taxon>
        <taxon>Microseira</taxon>
    </lineage>
</organism>
<proteinExistence type="predicted"/>
<dbReference type="Proteomes" id="UP001050975">
    <property type="component" value="Unassembled WGS sequence"/>
</dbReference>
<keyword evidence="2" id="KW-1185">Reference proteome</keyword>
<evidence type="ECO:0000313" key="2">
    <source>
        <dbReference type="Proteomes" id="UP001050975"/>
    </source>
</evidence>
<dbReference type="EMBL" id="BLAY01000215">
    <property type="protein sequence ID" value="GET43328.1"/>
    <property type="molecule type" value="Genomic_DNA"/>
</dbReference>
<accession>A0AAV3XKY8</accession>
<dbReference type="AlphaFoldDB" id="A0AAV3XKY8"/>
<gene>
    <name evidence="1" type="ORF">MiSe_81500</name>
</gene>
<evidence type="ECO:0000313" key="1">
    <source>
        <dbReference type="EMBL" id="GET43328.1"/>
    </source>
</evidence>